<dbReference type="FunFam" id="3.30.70.270:FF:000001">
    <property type="entry name" value="Diguanylate cyclase domain protein"/>
    <property type="match status" value="1"/>
</dbReference>
<dbReference type="Pfam" id="PF00990">
    <property type="entry name" value="GGDEF"/>
    <property type="match status" value="1"/>
</dbReference>
<keyword evidence="3" id="KW-0472">Membrane</keyword>
<evidence type="ECO:0000259" key="6">
    <source>
        <dbReference type="PROSITE" id="PS50887"/>
    </source>
</evidence>
<dbReference type="SUPFAM" id="SSF55785">
    <property type="entry name" value="PYP-like sensor domain (PAS domain)"/>
    <property type="match status" value="1"/>
</dbReference>
<keyword evidence="3" id="KW-1133">Transmembrane helix</keyword>
<dbReference type="Pfam" id="PF00989">
    <property type="entry name" value="PAS"/>
    <property type="match status" value="1"/>
</dbReference>
<dbReference type="SMART" id="SM00267">
    <property type="entry name" value="GGDEF"/>
    <property type="match status" value="1"/>
</dbReference>
<dbReference type="InterPro" id="IPR029787">
    <property type="entry name" value="Nucleotide_cyclase"/>
</dbReference>
<dbReference type="SUPFAM" id="SSF141868">
    <property type="entry name" value="EAL domain-like"/>
    <property type="match status" value="1"/>
</dbReference>
<dbReference type="InterPro" id="IPR000160">
    <property type="entry name" value="GGDEF_dom"/>
</dbReference>
<dbReference type="AlphaFoldDB" id="A0A370S4Y7"/>
<dbReference type="InterPro" id="IPR052155">
    <property type="entry name" value="Biofilm_reg_signaling"/>
</dbReference>
<evidence type="ECO:0000313" key="7">
    <source>
        <dbReference type="EMBL" id="RDL14802.1"/>
    </source>
</evidence>
<dbReference type="InterPro" id="IPR035919">
    <property type="entry name" value="EAL_sf"/>
</dbReference>
<evidence type="ECO:0000259" key="5">
    <source>
        <dbReference type="PROSITE" id="PS50883"/>
    </source>
</evidence>
<dbReference type="InterPro" id="IPR001610">
    <property type="entry name" value="PAC"/>
</dbReference>
<keyword evidence="3" id="KW-0812">Transmembrane</keyword>
<comment type="subcellular location">
    <subcellularLocation>
        <location evidence="2">Cell inner membrane</location>
    </subcellularLocation>
</comment>
<dbReference type="CDD" id="cd01948">
    <property type="entry name" value="EAL"/>
    <property type="match status" value="1"/>
</dbReference>
<evidence type="ECO:0000256" key="1">
    <source>
        <dbReference type="ARBA" id="ARBA00001946"/>
    </source>
</evidence>
<dbReference type="CDD" id="cd00130">
    <property type="entry name" value="PAS"/>
    <property type="match status" value="1"/>
</dbReference>
<dbReference type="PROSITE" id="PS50883">
    <property type="entry name" value="EAL"/>
    <property type="match status" value="1"/>
</dbReference>
<sequence>MDISTYAAPLPPRQSVVTRRLAVAVGALFVTGVIAAAVALLGIANRLDKEEVRKTEFYSVRALENRITASKNYITSYAYWTTAYERLSDQVDTQWAYTEQNLGNTLFTADGYDGVFVLDRERTKYAVVRGQMLDTDIAAFVEVGAASLLDQVQGQSDLTHPVSRYSLFEGWPALVSAAAILPNDERPQKTAQQTSVLVFVDKLTPTKLRKIGSAYGLKNLTLAPNETLDPARPRVPLDSTGFSLVSDLERPGQQLLWSLLPTLGATMVVLMLLTAYFFRHALRSSRYVDESFAVMQSYNLALEAANFGLEASEERFRAVAEAASDWIWETDRHLSLTYLSARFSEVTGYPQTLWQGQDIGQLLFCDTTPLELWLKKLNEEGHASDLRCTYRDHSGQQRHCRLSARPIFDKQVVIGYRGTASDITDEVAAHAQIQHLSMHDALTGLPNRNKLARYLDEALMLREHAPALSLLMIDLDNFKPINDSLGHPAGDAVLQEVAARLRECTRDDDIVARLGGDEFVVVLNGMDAPNEIDKFCTRLIGSLHQPVVFEHHPLHIGASIGIALSRRHGFTPSELIRYADIALYQAKSEGKNTWCYFEAHMSDQIQTRRQMEDDLRHALKHNEFILHYQPRYKVDGKQIVSVEALVRWQHPTKGLLGPDLFIPLAEQTDLIVPLGRWVLREACETALTWPEDILLSVNLSPAQFAVTDVVEDVREVLVDTRFPASRLELEITENVMLNDTDGALTTMNALKELGVRLNMDDFGTGYSSLGYLRAYPFDGIKIDKRFIASISSGANDRAVVQAIIGLGKAMGLTVTAEGVETAEQLDILGADQCNEVQGYFMSRPVDKTEFMGLLQTSRSGQATQPKAKKVSVRSGLNLEGL</sequence>
<feature type="transmembrane region" description="Helical" evidence="3">
    <location>
        <begin position="255"/>
        <end position="278"/>
    </location>
</feature>
<dbReference type="CDD" id="cd01949">
    <property type="entry name" value="GGDEF"/>
    <property type="match status" value="1"/>
</dbReference>
<dbReference type="SMART" id="SM00086">
    <property type="entry name" value="PAC"/>
    <property type="match status" value="1"/>
</dbReference>
<evidence type="ECO:0000256" key="2">
    <source>
        <dbReference type="ARBA" id="ARBA00004533"/>
    </source>
</evidence>
<accession>A0A370S4Y7</accession>
<dbReference type="RefSeq" id="WP_115147989.1">
    <property type="nucleotide sequence ID" value="NZ_QRAV01000018.1"/>
</dbReference>
<dbReference type="PANTHER" id="PTHR44757">
    <property type="entry name" value="DIGUANYLATE CYCLASE DGCP"/>
    <property type="match status" value="1"/>
</dbReference>
<dbReference type="InterPro" id="IPR001633">
    <property type="entry name" value="EAL_dom"/>
</dbReference>
<dbReference type="SUPFAM" id="SSF55073">
    <property type="entry name" value="Nucleotide cyclase"/>
    <property type="match status" value="1"/>
</dbReference>
<evidence type="ECO:0000313" key="8">
    <source>
        <dbReference type="Proteomes" id="UP000255365"/>
    </source>
</evidence>
<dbReference type="Gene3D" id="3.30.450.20">
    <property type="entry name" value="PAS domain"/>
    <property type="match status" value="1"/>
</dbReference>
<comment type="caution">
    <text evidence="7">The sequence shown here is derived from an EMBL/GenBank/DDBJ whole genome shotgun (WGS) entry which is preliminary data.</text>
</comment>
<dbReference type="Proteomes" id="UP000255365">
    <property type="component" value="Unassembled WGS sequence"/>
</dbReference>
<dbReference type="SMART" id="SM00052">
    <property type="entry name" value="EAL"/>
    <property type="match status" value="1"/>
</dbReference>
<dbReference type="SMART" id="SM00091">
    <property type="entry name" value="PAS"/>
    <property type="match status" value="1"/>
</dbReference>
<dbReference type="NCBIfam" id="TIGR00229">
    <property type="entry name" value="sensory_box"/>
    <property type="match status" value="1"/>
</dbReference>
<feature type="transmembrane region" description="Helical" evidence="3">
    <location>
        <begin position="20"/>
        <end position="44"/>
    </location>
</feature>
<comment type="cofactor">
    <cofactor evidence="1">
        <name>Mg(2+)</name>
        <dbReference type="ChEBI" id="CHEBI:18420"/>
    </cofactor>
</comment>
<protein>
    <submittedName>
        <fullName evidence="7">Periplasmic sensor diguanylate cyclase/phosphodiesterase</fullName>
    </submittedName>
</protein>
<dbReference type="PROSITE" id="PS50112">
    <property type="entry name" value="PAS"/>
    <property type="match status" value="1"/>
</dbReference>
<dbReference type="InterPro" id="IPR007892">
    <property type="entry name" value="CHASE4"/>
</dbReference>
<dbReference type="PANTHER" id="PTHR44757:SF10">
    <property type="entry name" value="MEMBRANE PROTEIN"/>
    <property type="match status" value="1"/>
</dbReference>
<dbReference type="GO" id="GO:0006355">
    <property type="term" value="P:regulation of DNA-templated transcription"/>
    <property type="evidence" value="ECO:0007669"/>
    <property type="project" value="InterPro"/>
</dbReference>
<dbReference type="GO" id="GO:0005886">
    <property type="term" value="C:plasma membrane"/>
    <property type="evidence" value="ECO:0007669"/>
    <property type="project" value="UniProtKB-SubCell"/>
</dbReference>
<proteinExistence type="predicted"/>
<dbReference type="InterPro" id="IPR035965">
    <property type="entry name" value="PAS-like_dom_sf"/>
</dbReference>
<dbReference type="PROSITE" id="PS50887">
    <property type="entry name" value="GGDEF"/>
    <property type="match status" value="1"/>
</dbReference>
<dbReference type="InterPro" id="IPR043128">
    <property type="entry name" value="Rev_trsase/Diguanyl_cyclase"/>
</dbReference>
<reference evidence="7 8" key="1">
    <citation type="submission" date="2018-07" db="EMBL/GenBank/DDBJ databases">
        <title>Genome sequencing of rice bacterial endophytes.</title>
        <authorList>
            <person name="Venturi V."/>
        </authorList>
    </citation>
    <scope>NUCLEOTIDE SEQUENCE [LARGE SCALE GENOMIC DNA]</scope>
    <source>
        <strain evidence="7 8">E2333</strain>
    </source>
</reference>
<feature type="domain" description="PAS" evidence="4">
    <location>
        <begin position="312"/>
        <end position="349"/>
    </location>
</feature>
<organism evidence="7 8">
    <name type="scientific">Pseudomonas jessenii</name>
    <dbReference type="NCBI Taxonomy" id="77298"/>
    <lineage>
        <taxon>Bacteria</taxon>
        <taxon>Pseudomonadati</taxon>
        <taxon>Pseudomonadota</taxon>
        <taxon>Gammaproteobacteria</taxon>
        <taxon>Pseudomonadales</taxon>
        <taxon>Pseudomonadaceae</taxon>
        <taxon>Pseudomonas</taxon>
    </lineage>
</organism>
<dbReference type="Gene3D" id="3.30.70.270">
    <property type="match status" value="1"/>
</dbReference>
<dbReference type="Gene3D" id="3.20.20.450">
    <property type="entry name" value="EAL domain"/>
    <property type="match status" value="1"/>
</dbReference>
<dbReference type="Pfam" id="PF00563">
    <property type="entry name" value="EAL"/>
    <property type="match status" value="1"/>
</dbReference>
<dbReference type="InterPro" id="IPR000014">
    <property type="entry name" value="PAS"/>
</dbReference>
<feature type="domain" description="GGDEF" evidence="6">
    <location>
        <begin position="466"/>
        <end position="599"/>
    </location>
</feature>
<dbReference type="NCBIfam" id="TIGR00254">
    <property type="entry name" value="GGDEF"/>
    <property type="match status" value="1"/>
</dbReference>
<evidence type="ECO:0000259" key="4">
    <source>
        <dbReference type="PROSITE" id="PS50112"/>
    </source>
</evidence>
<dbReference type="GO" id="GO:0003824">
    <property type="term" value="F:catalytic activity"/>
    <property type="evidence" value="ECO:0007669"/>
    <property type="project" value="UniProtKB-ARBA"/>
</dbReference>
<gene>
    <name evidence="7" type="ORF">DEU51_118141</name>
</gene>
<dbReference type="InterPro" id="IPR013767">
    <property type="entry name" value="PAS_fold"/>
</dbReference>
<name>A0A370S4Y7_PSEJE</name>
<feature type="domain" description="EAL" evidence="5">
    <location>
        <begin position="608"/>
        <end position="858"/>
    </location>
</feature>
<evidence type="ECO:0000256" key="3">
    <source>
        <dbReference type="SAM" id="Phobius"/>
    </source>
</evidence>
<dbReference type="Pfam" id="PF05228">
    <property type="entry name" value="CHASE4"/>
    <property type="match status" value="1"/>
</dbReference>
<dbReference type="EMBL" id="QRAV01000018">
    <property type="protein sequence ID" value="RDL14802.1"/>
    <property type="molecule type" value="Genomic_DNA"/>
</dbReference>